<organism evidence="1 2">
    <name type="scientific">Saccharopolyspora hirsuta</name>
    <dbReference type="NCBI Taxonomy" id="1837"/>
    <lineage>
        <taxon>Bacteria</taxon>
        <taxon>Bacillati</taxon>
        <taxon>Actinomycetota</taxon>
        <taxon>Actinomycetes</taxon>
        <taxon>Pseudonocardiales</taxon>
        <taxon>Pseudonocardiaceae</taxon>
        <taxon>Saccharopolyspora</taxon>
    </lineage>
</organism>
<sequence>MAGTFARVRRAWTTVILLAAVVRPATGPPASTHALLFGAELVRGDTALVTAFVETLVPGRRRQRITS</sequence>
<evidence type="ECO:0000313" key="1">
    <source>
        <dbReference type="EMBL" id="KAA5829642.1"/>
    </source>
</evidence>
<dbReference type="EMBL" id="VWPH01000012">
    <property type="protein sequence ID" value="KAA5829642.1"/>
    <property type="molecule type" value="Genomic_DNA"/>
</dbReference>
<reference evidence="1 2" key="1">
    <citation type="submission" date="2019-09" db="EMBL/GenBank/DDBJ databases">
        <title>Draft genome sequence of the thermophilic Saccharopolyspora hirsuta VKM Ac-666T.</title>
        <authorList>
            <person name="Lobastova T.G."/>
            <person name="Fokina V."/>
            <person name="Bragin E.Y."/>
            <person name="Shtratnikova V.Y."/>
            <person name="Starodumova I.P."/>
            <person name="Tarlachkov S.V."/>
            <person name="Donova M.V."/>
        </authorList>
    </citation>
    <scope>NUCLEOTIDE SEQUENCE [LARGE SCALE GENOMIC DNA]</scope>
    <source>
        <strain evidence="1 2">VKM Ac-666</strain>
    </source>
</reference>
<name>A0A5M7BIX3_SACHI</name>
<keyword evidence="2" id="KW-1185">Reference proteome</keyword>
<accession>A0A5M7BIX3</accession>
<evidence type="ECO:0000313" key="2">
    <source>
        <dbReference type="Proteomes" id="UP000323946"/>
    </source>
</evidence>
<comment type="caution">
    <text evidence="1">The sequence shown here is derived from an EMBL/GenBank/DDBJ whole genome shotgun (WGS) entry which is preliminary data.</text>
</comment>
<dbReference type="Proteomes" id="UP000323946">
    <property type="component" value="Unassembled WGS sequence"/>
</dbReference>
<proteinExistence type="predicted"/>
<protein>
    <submittedName>
        <fullName evidence="1">Uncharacterized protein</fullName>
    </submittedName>
</protein>
<gene>
    <name evidence="1" type="ORF">F1721_25375</name>
</gene>
<dbReference type="AlphaFoldDB" id="A0A5M7BIX3"/>